<evidence type="ECO:0008006" key="3">
    <source>
        <dbReference type="Google" id="ProtNLM"/>
    </source>
</evidence>
<dbReference type="AlphaFoldDB" id="A0A0M4TPR6"/>
<dbReference type="Proteomes" id="UP000062645">
    <property type="component" value="Chromosome"/>
</dbReference>
<dbReference type="OrthoDB" id="1550933at2"/>
<proteinExistence type="predicted"/>
<dbReference type="STRING" id="224013.ACX27_29815"/>
<evidence type="ECO:0000313" key="1">
    <source>
        <dbReference type="EMBL" id="ALF56099.1"/>
    </source>
</evidence>
<gene>
    <name evidence="1" type="ORF">ACX27_29815</name>
</gene>
<evidence type="ECO:0000313" key="2">
    <source>
        <dbReference type="Proteomes" id="UP000062645"/>
    </source>
</evidence>
<organism evidence="1 2">
    <name type="scientific">Nostoc piscinale CENA21</name>
    <dbReference type="NCBI Taxonomy" id="224013"/>
    <lineage>
        <taxon>Bacteria</taxon>
        <taxon>Bacillati</taxon>
        <taxon>Cyanobacteriota</taxon>
        <taxon>Cyanophyceae</taxon>
        <taxon>Nostocales</taxon>
        <taxon>Nostocaceae</taxon>
        <taxon>Nostoc</taxon>
    </lineage>
</organism>
<protein>
    <recommendedName>
        <fullName evidence="3">HEPN domain-containing protein</fullName>
    </recommendedName>
</protein>
<dbReference type="EMBL" id="CP012036">
    <property type="protein sequence ID" value="ALF56099.1"/>
    <property type="molecule type" value="Genomic_DNA"/>
</dbReference>
<reference evidence="2" key="1">
    <citation type="submission" date="2015-07" db="EMBL/GenBank/DDBJ databases">
        <title>Genome Of Nitrogen-Fixing Cyanobacterium Nostoc piscinale CENA21 From Solimoes/Amazon River Floodplain Sediments And Comparative Genomics To Uncover Biosynthetic Natural Products Potential.</title>
        <authorList>
            <person name="Leao T.F."/>
            <person name="Leao P.N."/>
            <person name="Guimaraes P.I."/>
            <person name="de Melo A.G.C."/>
            <person name="Ramos R.T.J."/>
            <person name="Silva A."/>
            <person name="Fiore M.F."/>
            <person name="Schneider M.P.C."/>
        </authorList>
    </citation>
    <scope>NUCLEOTIDE SEQUENCE [LARGE SCALE GENOMIC DNA]</scope>
    <source>
        <strain evidence="2">CENA21</strain>
    </source>
</reference>
<sequence length="145" mass="16905">MNEQEKWNYINTLEEELLLGGVILSEWSTFLAKDAELAFCSGANLAAILAAQAAIESHLRYVYFDPVQTKGWGLYHLIENAGLPNDLNNSLHKLRKYRNQWVHVEYPTQDDHLLEKPEYYEEELEEMAKLAIKSMLRVLYIDQFL</sequence>
<dbReference type="KEGG" id="npz:ACX27_29815"/>
<reference evidence="1 2" key="2">
    <citation type="journal article" date="2016" name="Genome Announc.">
        <title>Draft Genome Sequence of the N2-Fixing Cyanobacterium Nostoc piscinale CENA21, Isolated from the Brazilian Amazon Floodplain.</title>
        <authorList>
            <person name="Leao T."/>
            <person name="Guimaraes P.I."/>
            <person name="de Melo A.G."/>
            <person name="Ramos R.T."/>
            <person name="Leao P.N."/>
            <person name="Silva A."/>
            <person name="Fiore M.F."/>
            <person name="Schneider M.P."/>
        </authorList>
    </citation>
    <scope>NUCLEOTIDE SEQUENCE [LARGE SCALE GENOMIC DNA]</scope>
    <source>
        <strain evidence="1 2">CENA21</strain>
    </source>
</reference>
<name>A0A0M4TPR6_9NOSO</name>
<accession>A0A0M4TPR6</accession>
<keyword evidence="2" id="KW-1185">Reference proteome</keyword>
<dbReference type="RefSeq" id="WP_062297883.1">
    <property type="nucleotide sequence ID" value="NZ_CP012036.1"/>
</dbReference>
<dbReference type="PATRIC" id="fig|224013.5.peg.7119"/>